<sequence length="91" mass="9865">MIQGISPVAALQLQPGVIKHNGVLGDVQQVPFDHPHGPLQVSELAFNVACALLHAHHRIEQTPTGQPQQGKDRQGNDQLQQGEPGLFIHDD</sequence>
<evidence type="ECO:0000256" key="1">
    <source>
        <dbReference type="SAM" id="MobiDB-lite"/>
    </source>
</evidence>
<proteinExistence type="predicted"/>
<gene>
    <name evidence="2" type="ORF">BK666_16235</name>
</gene>
<name>A0A423K213_9PSED</name>
<dbReference type="AlphaFoldDB" id="A0A423K213"/>
<dbReference type="EMBL" id="MOBQ01000019">
    <property type="protein sequence ID" value="RON44961.1"/>
    <property type="molecule type" value="Genomic_DNA"/>
</dbReference>
<reference evidence="2 3" key="1">
    <citation type="submission" date="2016-10" db="EMBL/GenBank/DDBJ databases">
        <title>Comparative genome analysis of multiple Pseudomonas spp. focuses on biocontrol and plant growth promoting traits.</title>
        <authorList>
            <person name="Tao X.-Y."/>
            <person name="Taylor C.G."/>
        </authorList>
    </citation>
    <scope>NUCLEOTIDE SEQUENCE [LARGE SCALE GENOMIC DNA]</scope>
    <source>
        <strain evidence="2 3">37A10</strain>
    </source>
</reference>
<evidence type="ECO:0000313" key="3">
    <source>
        <dbReference type="Proteomes" id="UP000285349"/>
    </source>
</evidence>
<protein>
    <submittedName>
        <fullName evidence="2">Uncharacterized protein</fullName>
    </submittedName>
</protein>
<evidence type="ECO:0000313" key="2">
    <source>
        <dbReference type="EMBL" id="RON44961.1"/>
    </source>
</evidence>
<dbReference type="Proteomes" id="UP000285349">
    <property type="component" value="Unassembled WGS sequence"/>
</dbReference>
<comment type="caution">
    <text evidence="2">The sequence shown here is derived from an EMBL/GenBank/DDBJ whole genome shotgun (WGS) entry which is preliminary data.</text>
</comment>
<accession>A0A423K213</accession>
<feature type="region of interest" description="Disordered" evidence="1">
    <location>
        <begin position="58"/>
        <end position="91"/>
    </location>
</feature>
<organism evidence="2 3">
    <name type="scientific">Pseudomonas frederiksbergensis</name>
    <dbReference type="NCBI Taxonomy" id="104087"/>
    <lineage>
        <taxon>Bacteria</taxon>
        <taxon>Pseudomonadati</taxon>
        <taxon>Pseudomonadota</taxon>
        <taxon>Gammaproteobacteria</taxon>
        <taxon>Pseudomonadales</taxon>
        <taxon>Pseudomonadaceae</taxon>
        <taxon>Pseudomonas</taxon>
    </lineage>
</organism>